<dbReference type="PANTHER" id="PTHR46714:SF6">
    <property type="entry name" value="TRANSCRIPTIONAL ACTIVATOR HAC1"/>
    <property type="match status" value="1"/>
</dbReference>
<sequence>QSAAGGGVEWGRKQPCDDIARLYHLRAQMEVRAGAPPILCRVTSIDCSEQAKSAPTRKKKAKLEYEYDGVILPEDADARRKLRNKLSAKVHRKRKQDSLDKVKKLVEEYDDTIKDLKAQLTGLGNPLATEIFDSEEDFGTKEEGFANPNPCDHCDLTNGNGLDGQNIESTCSGIKPEKPGEENVASPAFDSNGKRIRRPRTVAPVINGQALPTAPDEESRKLRRLMRNRVHARRSRERKKKEAEALNAQRRRKESQISKMRSILELAKGKSADVR</sequence>
<keyword evidence="6" id="KW-0539">Nucleus</keyword>
<protein>
    <recommendedName>
        <fullName evidence="8">BZIP domain-containing protein</fullName>
    </recommendedName>
</protein>
<dbReference type="SMART" id="SM00338">
    <property type="entry name" value="BRLZ"/>
    <property type="match status" value="2"/>
</dbReference>
<evidence type="ECO:0000256" key="6">
    <source>
        <dbReference type="ARBA" id="ARBA00023242"/>
    </source>
</evidence>
<keyword evidence="4" id="KW-0238">DNA-binding</keyword>
<evidence type="ECO:0000256" key="7">
    <source>
        <dbReference type="SAM" id="MobiDB-lite"/>
    </source>
</evidence>
<feature type="compositionally biased region" description="Basic residues" evidence="7">
    <location>
        <begin position="229"/>
        <end position="239"/>
    </location>
</feature>
<evidence type="ECO:0000313" key="9">
    <source>
        <dbReference type="EMBL" id="EJK47490.1"/>
    </source>
</evidence>
<name>K0R4I7_THAOC</name>
<dbReference type="GO" id="GO:0005634">
    <property type="term" value="C:nucleus"/>
    <property type="evidence" value="ECO:0007669"/>
    <property type="project" value="UniProtKB-SubCell"/>
</dbReference>
<gene>
    <name evidence="9" type="ORF">THAOC_33782</name>
</gene>
<feature type="region of interest" description="Disordered" evidence="7">
    <location>
        <begin position="229"/>
        <end position="275"/>
    </location>
</feature>
<keyword evidence="5" id="KW-0804">Transcription</keyword>
<dbReference type="AlphaFoldDB" id="K0R4I7"/>
<keyword evidence="10" id="KW-1185">Reference proteome</keyword>
<evidence type="ECO:0000256" key="2">
    <source>
        <dbReference type="ARBA" id="ARBA00007163"/>
    </source>
</evidence>
<dbReference type="GO" id="GO:0045944">
    <property type="term" value="P:positive regulation of transcription by RNA polymerase II"/>
    <property type="evidence" value="ECO:0007669"/>
    <property type="project" value="InterPro"/>
</dbReference>
<dbReference type="InterPro" id="IPR044280">
    <property type="entry name" value="Hac1/HY5"/>
</dbReference>
<evidence type="ECO:0000259" key="8">
    <source>
        <dbReference type="PROSITE" id="PS50217"/>
    </source>
</evidence>
<feature type="domain" description="BZIP" evidence="8">
    <location>
        <begin position="218"/>
        <end position="275"/>
    </location>
</feature>
<dbReference type="PANTHER" id="PTHR46714">
    <property type="entry name" value="TRANSCRIPTIONAL ACTIVATOR HAC1"/>
    <property type="match status" value="1"/>
</dbReference>
<dbReference type="CDD" id="cd14686">
    <property type="entry name" value="bZIP"/>
    <property type="match status" value="1"/>
</dbReference>
<evidence type="ECO:0000256" key="4">
    <source>
        <dbReference type="ARBA" id="ARBA00023125"/>
    </source>
</evidence>
<accession>K0R4I7</accession>
<dbReference type="Proteomes" id="UP000266841">
    <property type="component" value="Unassembled WGS sequence"/>
</dbReference>
<reference evidence="9 10" key="1">
    <citation type="journal article" date="2012" name="Genome Biol.">
        <title>Genome and low-iron response of an oceanic diatom adapted to chronic iron limitation.</title>
        <authorList>
            <person name="Lommer M."/>
            <person name="Specht M."/>
            <person name="Roy A.S."/>
            <person name="Kraemer L."/>
            <person name="Andreson R."/>
            <person name="Gutowska M.A."/>
            <person name="Wolf J."/>
            <person name="Bergner S.V."/>
            <person name="Schilhabel M.B."/>
            <person name="Klostermeier U.C."/>
            <person name="Beiko R.G."/>
            <person name="Rosenstiel P."/>
            <person name="Hippler M."/>
            <person name="Laroche J."/>
        </authorList>
    </citation>
    <scope>NUCLEOTIDE SEQUENCE [LARGE SCALE GENOMIC DNA]</scope>
    <source>
        <strain evidence="9 10">CCMP1005</strain>
    </source>
</reference>
<evidence type="ECO:0000256" key="3">
    <source>
        <dbReference type="ARBA" id="ARBA00023015"/>
    </source>
</evidence>
<comment type="caution">
    <text evidence="9">The sequence shown here is derived from an EMBL/GenBank/DDBJ whole genome shotgun (WGS) entry which is preliminary data.</text>
</comment>
<evidence type="ECO:0000256" key="1">
    <source>
        <dbReference type="ARBA" id="ARBA00004123"/>
    </source>
</evidence>
<comment type="subcellular location">
    <subcellularLocation>
        <location evidence="1">Nucleus</location>
    </subcellularLocation>
</comment>
<dbReference type="EMBL" id="AGNL01046899">
    <property type="protein sequence ID" value="EJK47490.1"/>
    <property type="molecule type" value="Genomic_DNA"/>
</dbReference>
<evidence type="ECO:0000256" key="5">
    <source>
        <dbReference type="ARBA" id="ARBA00023163"/>
    </source>
</evidence>
<dbReference type="SUPFAM" id="SSF57959">
    <property type="entry name" value="Leucine zipper domain"/>
    <property type="match status" value="2"/>
</dbReference>
<comment type="similarity">
    <text evidence="2">Belongs to the bZIP family.</text>
</comment>
<proteinExistence type="inferred from homology"/>
<keyword evidence="3" id="KW-0805">Transcription regulation</keyword>
<dbReference type="InterPro" id="IPR046347">
    <property type="entry name" value="bZIP_sf"/>
</dbReference>
<dbReference type="GO" id="GO:0003677">
    <property type="term" value="F:DNA binding"/>
    <property type="evidence" value="ECO:0007669"/>
    <property type="project" value="UniProtKB-KW"/>
</dbReference>
<evidence type="ECO:0000313" key="10">
    <source>
        <dbReference type="Proteomes" id="UP000266841"/>
    </source>
</evidence>
<organism evidence="9 10">
    <name type="scientific">Thalassiosira oceanica</name>
    <name type="common">Marine diatom</name>
    <dbReference type="NCBI Taxonomy" id="159749"/>
    <lineage>
        <taxon>Eukaryota</taxon>
        <taxon>Sar</taxon>
        <taxon>Stramenopiles</taxon>
        <taxon>Ochrophyta</taxon>
        <taxon>Bacillariophyta</taxon>
        <taxon>Coscinodiscophyceae</taxon>
        <taxon>Thalassiosirophycidae</taxon>
        <taxon>Thalassiosirales</taxon>
        <taxon>Thalassiosiraceae</taxon>
        <taxon>Thalassiosira</taxon>
    </lineage>
</organism>
<dbReference type="PROSITE" id="PS50217">
    <property type="entry name" value="BZIP"/>
    <property type="match status" value="1"/>
</dbReference>
<dbReference type="Gene3D" id="1.20.5.170">
    <property type="match status" value="1"/>
</dbReference>
<dbReference type="GO" id="GO:0000981">
    <property type="term" value="F:DNA-binding transcription factor activity, RNA polymerase II-specific"/>
    <property type="evidence" value="ECO:0007669"/>
    <property type="project" value="InterPro"/>
</dbReference>
<feature type="non-terminal residue" evidence="9">
    <location>
        <position position="1"/>
    </location>
</feature>
<dbReference type="InterPro" id="IPR004827">
    <property type="entry name" value="bZIP"/>
</dbReference>
<feature type="region of interest" description="Disordered" evidence="7">
    <location>
        <begin position="174"/>
        <end position="194"/>
    </location>
</feature>